<accession>A0A0N7GT07</accession>
<evidence type="ECO:0000313" key="3">
    <source>
        <dbReference type="EMBL" id="ALH82187.1"/>
    </source>
</evidence>
<dbReference type="PATRIC" id="fig|33050.5.peg.3742"/>
<dbReference type="InterPro" id="IPR020904">
    <property type="entry name" value="Sc_DH/Rdtase_CS"/>
</dbReference>
<comment type="similarity">
    <text evidence="1">Belongs to the short-chain dehydrogenases/reductases (SDR) family.</text>
</comment>
<dbReference type="GO" id="GO:0048038">
    <property type="term" value="F:quinone binding"/>
    <property type="evidence" value="ECO:0007669"/>
    <property type="project" value="TreeGrafter"/>
</dbReference>
<dbReference type="GO" id="GO:0006633">
    <property type="term" value="P:fatty acid biosynthetic process"/>
    <property type="evidence" value="ECO:0007669"/>
    <property type="project" value="TreeGrafter"/>
</dbReference>
<sequence>MAPVLKDKVILVVGGSTGIGRATAIACGQAGATVVVGARDRAKAEEVAGKAARAGAPRTLGLPVDVRSSEAVDAFVSAAADSFGRLDGAVNNAGVEGRLAPMHRLTDADYAEIMDVNARGVFFAMRAEIAAMGESGGAIVNVGSVGSFTGLVGQSVYAASKHAVWALTRSAAVENAGRGIRINMVAPAGTETPMLHRVLQGDEEAMRGAAKMHPIGRFGTPEESAAAIVWLLSDAASFVCGQSIGVDGGYSATLGFNPQAALAG</sequence>
<dbReference type="AlphaFoldDB" id="A0A0N7GT07"/>
<dbReference type="CDD" id="cd05233">
    <property type="entry name" value="SDR_c"/>
    <property type="match status" value="1"/>
</dbReference>
<dbReference type="GO" id="GO:0016616">
    <property type="term" value="F:oxidoreductase activity, acting on the CH-OH group of donors, NAD or NADP as acceptor"/>
    <property type="evidence" value="ECO:0007669"/>
    <property type="project" value="TreeGrafter"/>
</dbReference>
<dbReference type="KEGG" id="smag:AN936_18045"/>
<evidence type="ECO:0000256" key="2">
    <source>
        <dbReference type="ARBA" id="ARBA00023002"/>
    </source>
</evidence>
<evidence type="ECO:0000256" key="1">
    <source>
        <dbReference type="ARBA" id="ARBA00006484"/>
    </source>
</evidence>
<dbReference type="PANTHER" id="PTHR42760">
    <property type="entry name" value="SHORT-CHAIN DEHYDROGENASES/REDUCTASES FAMILY MEMBER"/>
    <property type="match status" value="1"/>
</dbReference>
<organism evidence="3 4">
    <name type="scientific">Sphingopyxis macrogoltabida</name>
    <name type="common">Sphingomonas macrogoltabidus</name>
    <dbReference type="NCBI Taxonomy" id="33050"/>
    <lineage>
        <taxon>Bacteria</taxon>
        <taxon>Pseudomonadati</taxon>
        <taxon>Pseudomonadota</taxon>
        <taxon>Alphaproteobacteria</taxon>
        <taxon>Sphingomonadales</taxon>
        <taxon>Sphingomonadaceae</taxon>
        <taxon>Sphingopyxis</taxon>
    </lineage>
</organism>
<dbReference type="FunFam" id="3.40.50.720:FF:000084">
    <property type="entry name" value="Short-chain dehydrogenase reductase"/>
    <property type="match status" value="1"/>
</dbReference>
<dbReference type="Proteomes" id="UP000058074">
    <property type="component" value="Chromosome"/>
</dbReference>
<evidence type="ECO:0008006" key="5">
    <source>
        <dbReference type="Google" id="ProtNLM"/>
    </source>
</evidence>
<proteinExistence type="inferred from homology"/>
<dbReference type="Pfam" id="PF13561">
    <property type="entry name" value="adh_short_C2"/>
    <property type="match status" value="1"/>
</dbReference>
<dbReference type="SUPFAM" id="SSF51735">
    <property type="entry name" value="NAD(P)-binding Rossmann-fold domains"/>
    <property type="match status" value="1"/>
</dbReference>
<dbReference type="PRINTS" id="PR00081">
    <property type="entry name" value="GDHRDH"/>
</dbReference>
<dbReference type="PANTHER" id="PTHR42760:SF133">
    <property type="entry name" value="3-OXOACYL-[ACYL-CARRIER-PROTEIN] REDUCTASE"/>
    <property type="match status" value="1"/>
</dbReference>
<keyword evidence="2" id="KW-0560">Oxidoreductase</keyword>
<dbReference type="Gene3D" id="3.40.50.720">
    <property type="entry name" value="NAD(P)-binding Rossmann-like Domain"/>
    <property type="match status" value="1"/>
</dbReference>
<reference evidence="3 4" key="1">
    <citation type="journal article" date="2015" name="Genome Announc.">
        <title>Complete Genome Sequence of Polypropylene Glycol- and Polyethylene Glycol-Degrading Sphingopyxis macrogoltabida Strain EY-1.</title>
        <authorList>
            <person name="Ohtsubo Y."/>
            <person name="Nagata Y."/>
            <person name="Numata M."/>
            <person name="Tsuchikane K."/>
            <person name="Hosoyama A."/>
            <person name="Yamazoe A."/>
            <person name="Tsuda M."/>
            <person name="Fujita N."/>
            <person name="Kawai F."/>
        </authorList>
    </citation>
    <scope>NUCLEOTIDE SEQUENCE [LARGE SCALE GENOMIC DNA]</scope>
    <source>
        <strain evidence="3 4">EY-1</strain>
    </source>
</reference>
<dbReference type="InterPro" id="IPR036291">
    <property type="entry name" value="NAD(P)-bd_dom_sf"/>
</dbReference>
<gene>
    <name evidence="3" type="ORF">AN936_18045</name>
</gene>
<name>A0A0N7GT07_SPHMC</name>
<dbReference type="EMBL" id="CP012700">
    <property type="protein sequence ID" value="ALH82187.1"/>
    <property type="molecule type" value="Genomic_DNA"/>
</dbReference>
<dbReference type="InterPro" id="IPR002347">
    <property type="entry name" value="SDR_fam"/>
</dbReference>
<evidence type="ECO:0000313" key="4">
    <source>
        <dbReference type="Proteomes" id="UP000058074"/>
    </source>
</evidence>
<dbReference type="PRINTS" id="PR00080">
    <property type="entry name" value="SDRFAMILY"/>
</dbReference>
<protein>
    <recommendedName>
        <fullName evidence="5">Oxidoreductase</fullName>
    </recommendedName>
</protein>
<dbReference type="PROSITE" id="PS00061">
    <property type="entry name" value="ADH_SHORT"/>
    <property type="match status" value="1"/>
</dbReference>